<evidence type="ECO:0000313" key="1">
    <source>
        <dbReference type="EMBL" id="QFI75515.1"/>
    </source>
</evidence>
<dbReference type="EMBL" id="CP044543">
    <property type="protein sequence ID" value="QFI75515.1"/>
    <property type="molecule type" value="Genomic_DNA"/>
</dbReference>
<dbReference type="Proteomes" id="UP000325641">
    <property type="component" value="Chromosome"/>
</dbReference>
<dbReference type="AlphaFoldDB" id="A0A5P6PB70"/>
<accession>A0A5P6PB70</accession>
<dbReference type="RefSeq" id="WP_151649062.1">
    <property type="nucleotide sequence ID" value="NZ_CP044543.1"/>
</dbReference>
<protein>
    <submittedName>
        <fullName evidence="1">Uncharacterized protein</fullName>
    </submittedName>
</protein>
<dbReference type="KEGG" id="bbet:F8237_25845"/>
<gene>
    <name evidence="1" type="ORF">F8237_25845</name>
</gene>
<name>A0A5P6PB70_9BRAD</name>
<organism evidence="1 2">
    <name type="scientific">Bradyrhizobium betae</name>
    <dbReference type="NCBI Taxonomy" id="244734"/>
    <lineage>
        <taxon>Bacteria</taxon>
        <taxon>Pseudomonadati</taxon>
        <taxon>Pseudomonadota</taxon>
        <taxon>Alphaproteobacteria</taxon>
        <taxon>Hyphomicrobiales</taxon>
        <taxon>Nitrobacteraceae</taxon>
        <taxon>Bradyrhizobium</taxon>
    </lineage>
</organism>
<proteinExistence type="predicted"/>
<dbReference type="OrthoDB" id="9820332at2"/>
<sequence length="340" mass="37744">MSLALASSPVSSQEAETRILGIHLAMSPELSLYDQRINQKILDALLLYARRSPDVVPCEVHQPYQIDYVFGDFAVAARHSSPVTLVKCLGGVVRYVLQEDITEVAFLAARASEARMAREYSKLDAKIPQRADEVAERMALLSIYRKHSPLHQLLAVDANAISALSFDEFSRWLERNRKAGRFTFRGSKKLLEALDLPVPDPMVLQPISSLASARMPAGVLVVDSEPAGIAALIALFLEHDETLSIDEKAKRRFARNRDDPSKLGDGYDTIARASCRTYDHFGDIWFTMPLRKAESASYSDFCRQVLELSRDNDIATVVRFSPDGSKGLYALLPPACKASD</sequence>
<evidence type="ECO:0000313" key="2">
    <source>
        <dbReference type="Proteomes" id="UP000325641"/>
    </source>
</evidence>
<reference evidence="2" key="1">
    <citation type="submission" date="2019-10" db="EMBL/GenBank/DDBJ databases">
        <title>Complete Genome Sequence of Bradyrhizobium betae type strain PL7HG1T.</title>
        <authorList>
            <person name="Bromfield E.S.P."/>
            <person name="Cloutier S."/>
        </authorList>
    </citation>
    <scope>NUCLEOTIDE SEQUENCE [LARGE SCALE GENOMIC DNA]</scope>
    <source>
        <strain evidence="2">PL7HG1</strain>
    </source>
</reference>